<organism evidence="1 2">
    <name type="scientific">Salinimicrobium marinum</name>
    <dbReference type="NCBI Taxonomy" id="680283"/>
    <lineage>
        <taxon>Bacteria</taxon>
        <taxon>Pseudomonadati</taxon>
        <taxon>Bacteroidota</taxon>
        <taxon>Flavobacteriia</taxon>
        <taxon>Flavobacteriales</taxon>
        <taxon>Flavobacteriaceae</taxon>
        <taxon>Salinimicrobium</taxon>
    </lineage>
</organism>
<accession>A0A918VU22</accession>
<dbReference type="Proteomes" id="UP000610456">
    <property type="component" value="Unassembled WGS sequence"/>
</dbReference>
<evidence type="ECO:0000313" key="1">
    <source>
        <dbReference type="EMBL" id="GHA25476.1"/>
    </source>
</evidence>
<proteinExistence type="predicted"/>
<dbReference type="AlphaFoldDB" id="A0A918VU22"/>
<sequence length="52" mass="5970">MKKNDNNDLNETRLKLSELKEIKGFENISDDEGEAFIDDAIAFARMLIQVIL</sequence>
<reference evidence="1" key="1">
    <citation type="journal article" date="2014" name="Int. J. Syst. Evol. Microbiol.">
        <title>Complete genome sequence of Corynebacterium casei LMG S-19264T (=DSM 44701T), isolated from a smear-ripened cheese.</title>
        <authorList>
            <consortium name="US DOE Joint Genome Institute (JGI-PGF)"/>
            <person name="Walter F."/>
            <person name="Albersmeier A."/>
            <person name="Kalinowski J."/>
            <person name="Ruckert C."/>
        </authorList>
    </citation>
    <scope>NUCLEOTIDE SEQUENCE</scope>
    <source>
        <strain evidence="1">KCTC 12719</strain>
    </source>
</reference>
<evidence type="ECO:0000313" key="2">
    <source>
        <dbReference type="Proteomes" id="UP000610456"/>
    </source>
</evidence>
<name>A0A918VU22_9FLAO</name>
<gene>
    <name evidence="1" type="ORF">GCM10007103_03390</name>
</gene>
<protein>
    <submittedName>
        <fullName evidence="1">Uncharacterized protein</fullName>
    </submittedName>
</protein>
<keyword evidence="2" id="KW-1185">Reference proteome</keyword>
<reference evidence="1" key="2">
    <citation type="submission" date="2020-09" db="EMBL/GenBank/DDBJ databases">
        <authorList>
            <person name="Sun Q."/>
            <person name="Kim S."/>
        </authorList>
    </citation>
    <scope>NUCLEOTIDE SEQUENCE</scope>
    <source>
        <strain evidence="1">KCTC 12719</strain>
    </source>
</reference>
<comment type="caution">
    <text evidence="1">The sequence shown here is derived from an EMBL/GenBank/DDBJ whole genome shotgun (WGS) entry which is preliminary data.</text>
</comment>
<dbReference type="EMBL" id="BMXB01000001">
    <property type="protein sequence ID" value="GHA25476.1"/>
    <property type="molecule type" value="Genomic_DNA"/>
</dbReference>